<protein>
    <recommendedName>
        <fullName evidence="4">Secreted protein</fullName>
    </recommendedName>
</protein>
<dbReference type="OrthoDB" id="3754333at2759"/>
<comment type="caution">
    <text evidence="2">The sequence shown here is derived from an EMBL/GenBank/DDBJ whole genome shotgun (WGS) entry which is preliminary data.</text>
</comment>
<feature type="chain" id="PRO_5040473081" description="Secreted protein" evidence="1">
    <location>
        <begin position="20"/>
        <end position="139"/>
    </location>
</feature>
<gene>
    <name evidence="2" type="ORF">E8E13_004487</name>
</gene>
<dbReference type="Proteomes" id="UP000801428">
    <property type="component" value="Unassembled WGS sequence"/>
</dbReference>
<keyword evidence="3" id="KW-1185">Reference proteome</keyword>
<evidence type="ECO:0000313" key="2">
    <source>
        <dbReference type="EMBL" id="KAF2996464.1"/>
    </source>
</evidence>
<dbReference type="EMBL" id="SWKU01000027">
    <property type="protein sequence ID" value="KAF2996464.1"/>
    <property type="molecule type" value="Genomic_DNA"/>
</dbReference>
<proteinExistence type="predicted"/>
<evidence type="ECO:0008006" key="4">
    <source>
        <dbReference type="Google" id="ProtNLM"/>
    </source>
</evidence>
<organism evidence="2 3">
    <name type="scientific">Curvularia kusanoi</name>
    <name type="common">Cochliobolus kusanoi</name>
    <dbReference type="NCBI Taxonomy" id="90978"/>
    <lineage>
        <taxon>Eukaryota</taxon>
        <taxon>Fungi</taxon>
        <taxon>Dikarya</taxon>
        <taxon>Ascomycota</taxon>
        <taxon>Pezizomycotina</taxon>
        <taxon>Dothideomycetes</taxon>
        <taxon>Pleosporomycetidae</taxon>
        <taxon>Pleosporales</taxon>
        <taxon>Pleosporineae</taxon>
        <taxon>Pleosporaceae</taxon>
        <taxon>Curvularia</taxon>
    </lineage>
</organism>
<reference evidence="2" key="1">
    <citation type="submission" date="2019-04" db="EMBL/GenBank/DDBJ databases">
        <title>Sequencing of skin fungus with MAO and IRED activity.</title>
        <authorList>
            <person name="Marsaioli A.J."/>
            <person name="Bonatto J.M.C."/>
            <person name="Reis Junior O."/>
        </authorList>
    </citation>
    <scope>NUCLEOTIDE SEQUENCE</scope>
    <source>
        <strain evidence="2">30M1</strain>
    </source>
</reference>
<dbReference type="AlphaFoldDB" id="A0A9P4W729"/>
<name>A0A9P4W729_CURKU</name>
<keyword evidence="1" id="KW-0732">Signal</keyword>
<accession>A0A9P4W729</accession>
<feature type="signal peptide" evidence="1">
    <location>
        <begin position="1"/>
        <end position="19"/>
    </location>
</feature>
<sequence>MLVKSVLLLSAAALPVASALRSERSAPGVYGWCDFTWANAHKVQNVQCGAADTAGDSHPVYALLALYSDNGKEKEIARFDNDSGYNTGNKWDNTKHSWDNLPRSNLSKARVKVCVNIQFGADKCYWGNYVDNPYEAGTS</sequence>
<evidence type="ECO:0000256" key="1">
    <source>
        <dbReference type="SAM" id="SignalP"/>
    </source>
</evidence>
<evidence type="ECO:0000313" key="3">
    <source>
        <dbReference type="Proteomes" id="UP000801428"/>
    </source>
</evidence>